<dbReference type="InterPro" id="IPR027417">
    <property type="entry name" value="P-loop_NTPase"/>
</dbReference>
<evidence type="ECO:0000313" key="3">
    <source>
        <dbReference type="EMBL" id="KAI1879406.1"/>
    </source>
</evidence>
<feature type="region of interest" description="Disordered" evidence="2">
    <location>
        <begin position="257"/>
        <end position="291"/>
    </location>
</feature>
<dbReference type="GO" id="GO:0003924">
    <property type="term" value="F:GTPase activity"/>
    <property type="evidence" value="ECO:0007669"/>
    <property type="project" value="InterPro"/>
</dbReference>
<dbReference type="EMBL" id="JAFIMR010000004">
    <property type="protein sequence ID" value="KAI1879406.1"/>
    <property type="molecule type" value="Genomic_DNA"/>
</dbReference>
<dbReference type="SMART" id="SM00173">
    <property type="entry name" value="RAS"/>
    <property type="match status" value="1"/>
</dbReference>
<dbReference type="Pfam" id="PF00071">
    <property type="entry name" value="Ras"/>
    <property type="match status" value="1"/>
</dbReference>
<proteinExistence type="predicted"/>
<comment type="caution">
    <text evidence="3">The sequence shown here is derived from an EMBL/GenBank/DDBJ whole genome shotgun (WGS) entry which is preliminary data.</text>
</comment>
<dbReference type="FunFam" id="3.40.50.300:FF:000611">
    <property type="entry name" value="RAB GTPase Vps21/Ypt51, putative"/>
    <property type="match status" value="1"/>
</dbReference>
<dbReference type="SMART" id="SM00174">
    <property type="entry name" value="RHO"/>
    <property type="match status" value="1"/>
</dbReference>
<sequence>MEANLSACPTYHAGAEPHPTSILDPRQQSPDNEKPAAPTSSHPQLQAHNDHTMAEAPKPSSSVKLVLLGEAAVGKSSLVLRFVNNDFQENKEPTIGGETLTWHATAAAFLTQKCNLPTRTIKFEIWDTAGQERFASLAPMYYRNAQAALVVYDLTKPTSLVKAKHWVAELQRQASPGIVIALVGNKLDLTNESGDADSEGADGDESGDARKISTEEAQAYAEEESLLFFETSAKTGHNVSEVFTAIANAIPETSLKSTRGPGAANAVSRGGDEQRVNLNGPREAAKEGCAC</sequence>
<dbReference type="CDD" id="cd01860">
    <property type="entry name" value="Rab5_related"/>
    <property type="match status" value="1"/>
</dbReference>
<dbReference type="GO" id="GO:0005525">
    <property type="term" value="F:GTP binding"/>
    <property type="evidence" value="ECO:0007669"/>
    <property type="project" value="InterPro"/>
</dbReference>
<dbReference type="PROSITE" id="PS51421">
    <property type="entry name" value="RAS"/>
    <property type="match status" value="1"/>
</dbReference>
<dbReference type="InterPro" id="IPR001806">
    <property type="entry name" value="Small_GTPase"/>
</dbReference>
<dbReference type="SUPFAM" id="SSF52540">
    <property type="entry name" value="P-loop containing nucleoside triphosphate hydrolases"/>
    <property type="match status" value="1"/>
</dbReference>
<gene>
    <name evidence="3" type="ORF">JX265_002360</name>
</gene>
<dbReference type="PROSITE" id="PS51419">
    <property type="entry name" value="RAB"/>
    <property type="match status" value="1"/>
</dbReference>
<dbReference type="SMART" id="SM00176">
    <property type="entry name" value="RAN"/>
    <property type="match status" value="1"/>
</dbReference>
<feature type="region of interest" description="Disordered" evidence="2">
    <location>
        <begin position="1"/>
        <end position="45"/>
    </location>
</feature>
<keyword evidence="4" id="KW-1185">Reference proteome</keyword>
<dbReference type="PRINTS" id="PR00449">
    <property type="entry name" value="RASTRNSFRMNG"/>
</dbReference>
<dbReference type="AlphaFoldDB" id="A0A9P9WUD8"/>
<keyword evidence="1" id="KW-0547">Nucleotide-binding</keyword>
<dbReference type="PROSITE" id="PS51420">
    <property type="entry name" value="RHO"/>
    <property type="match status" value="1"/>
</dbReference>
<evidence type="ECO:0000256" key="1">
    <source>
        <dbReference type="ARBA" id="ARBA00022741"/>
    </source>
</evidence>
<name>A0A9P9WUD8_9PEZI</name>
<reference evidence="3" key="1">
    <citation type="submission" date="2021-03" db="EMBL/GenBank/DDBJ databases">
        <title>Revisited historic fungal species revealed as producer of novel bioactive compounds through whole genome sequencing and comparative genomics.</title>
        <authorList>
            <person name="Vignolle G.A."/>
            <person name="Hochenegger N."/>
            <person name="Mach R.L."/>
            <person name="Mach-Aigner A.R."/>
            <person name="Javad Rahimi M."/>
            <person name="Salim K.A."/>
            <person name="Chan C.M."/>
            <person name="Lim L.B.L."/>
            <person name="Cai F."/>
            <person name="Druzhinina I.S."/>
            <person name="U'Ren J.M."/>
            <person name="Derntl C."/>
        </authorList>
    </citation>
    <scope>NUCLEOTIDE SEQUENCE</scope>
    <source>
        <strain evidence="3">TUCIM 5799</strain>
    </source>
</reference>
<dbReference type="PANTHER" id="PTHR47978">
    <property type="match status" value="1"/>
</dbReference>
<evidence type="ECO:0000256" key="2">
    <source>
        <dbReference type="SAM" id="MobiDB-lite"/>
    </source>
</evidence>
<organism evidence="3 4">
    <name type="scientific">Neoarthrinium moseri</name>
    <dbReference type="NCBI Taxonomy" id="1658444"/>
    <lineage>
        <taxon>Eukaryota</taxon>
        <taxon>Fungi</taxon>
        <taxon>Dikarya</taxon>
        <taxon>Ascomycota</taxon>
        <taxon>Pezizomycotina</taxon>
        <taxon>Sordariomycetes</taxon>
        <taxon>Xylariomycetidae</taxon>
        <taxon>Amphisphaeriales</taxon>
        <taxon>Apiosporaceae</taxon>
        <taxon>Neoarthrinium</taxon>
    </lineage>
</organism>
<accession>A0A9P9WUD8</accession>
<dbReference type="InterPro" id="IPR005225">
    <property type="entry name" value="Small_GTP-bd"/>
</dbReference>
<evidence type="ECO:0000313" key="4">
    <source>
        <dbReference type="Proteomes" id="UP000829685"/>
    </source>
</evidence>
<dbReference type="Proteomes" id="UP000829685">
    <property type="component" value="Unassembled WGS sequence"/>
</dbReference>
<protein>
    <submittedName>
        <fullName evidence="3">Uncharacterized protein</fullName>
    </submittedName>
</protein>
<dbReference type="NCBIfam" id="TIGR00231">
    <property type="entry name" value="small_GTP"/>
    <property type="match status" value="1"/>
</dbReference>
<dbReference type="SMART" id="SM00175">
    <property type="entry name" value="RAB"/>
    <property type="match status" value="1"/>
</dbReference>
<dbReference type="Gene3D" id="3.40.50.300">
    <property type="entry name" value="P-loop containing nucleotide triphosphate hydrolases"/>
    <property type="match status" value="1"/>
</dbReference>